<sequence precursor="true">MRLLHVSLIVLVSVVLLSSCATRQVASNSLISASVTDSRVSSDDEFWVLFNNNSGRLVIDKISDKFIPKSDSDQEVAVFDNNVTSVRIYLHDFSTRRNVASTVCGKRSDSKYDFCDSYFTKITGGNIVTTVALSWITLPVSVLTLGTSGFYWVSIEPQNILEEMRYEDIYTPLKQYGTERIQRANAVAEQQRLLLEEKNERARLAEKKEREHRQAVERQVDAKLAKLSVKMKVTDLSGLAPKDLSALGRIQKEVFKYDYDDINQSQVLIAFYPTSLLESNFKWEIQGKPVMSYGDMQPANLTLAINSFNNLSAVKLNRSYSDSMMDVVVQGMDFNECDTGLNLRLTNLSSQHVTVSSVSLYVDDDIFTLSNLDIKLPPESTASRTLDMNSCAVTNNFDKAWTKKTLSSDVMIGIALKYDVNGKMHTLYKRNKENLSKIASMPF</sequence>
<evidence type="ECO:0000256" key="1">
    <source>
        <dbReference type="SAM" id="Coils"/>
    </source>
</evidence>
<proteinExistence type="predicted"/>
<dbReference type="STRING" id="690850.Desaf_0433"/>
<dbReference type="HOGENOM" id="CLU_617814_0_0_7"/>
<keyword evidence="2" id="KW-0732">Signal</keyword>
<evidence type="ECO:0000313" key="4">
    <source>
        <dbReference type="Proteomes" id="UP000007844"/>
    </source>
</evidence>
<protein>
    <recommendedName>
        <fullName evidence="5">Lipoprotein</fullName>
    </recommendedName>
</protein>
<name>F3YVQ2_DESAF</name>
<feature type="chain" id="PRO_5003308710" description="Lipoprotein" evidence="2">
    <location>
        <begin position="24"/>
        <end position="443"/>
    </location>
</feature>
<organism evidence="3 4">
    <name type="scientific">Desulfocurvibacter africanus subsp. africanus str. Walvis Bay</name>
    <dbReference type="NCBI Taxonomy" id="690850"/>
    <lineage>
        <taxon>Bacteria</taxon>
        <taxon>Pseudomonadati</taxon>
        <taxon>Thermodesulfobacteriota</taxon>
        <taxon>Desulfovibrionia</taxon>
        <taxon>Desulfovibrionales</taxon>
        <taxon>Desulfovibrionaceae</taxon>
        <taxon>Desulfocurvibacter</taxon>
    </lineage>
</organism>
<evidence type="ECO:0000313" key="3">
    <source>
        <dbReference type="EMBL" id="EGJ48788.1"/>
    </source>
</evidence>
<gene>
    <name evidence="3" type="ORF">Desaf_0433</name>
</gene>
<keyword evidence="1" id="KW-0175">Coiled coil</keyword>
<evidence type="ECO:0008006" key="5">
    <source>
        <dbReference type="Google" id="ProtNLM"/>
    </source>
</evidence>
<feature type="signal peptide" evidence="2">
    <location>
        <begin position="1"/>
        <end position="23"/>
    </location>
</feature>
<keyword evidence="4" id="KW-1185">Reference proteome</keyword>
<dbReference type="KEGG" id="daf:Desaf_0433"/>
<feature type="coiled-coil region" evidence="1">
    <location>
        <begin position="181"/>
        <end position="215"/>
    </location>
</feature>
<dbReference type="EMBL" id="CP003221">
    <property type="protein sequence ID" value="EGJ48788.1"/>
    <property type="molecule type" value="Genomic_DNA"/>
</dbReference>
<reference evidence="3 4" key="1">
    <citation type="journal article" date="2011" name="J. Bacteriol.">
        <title>Genome sequence of the mercury-methylating and pleomorphic Desulfovibrio africanus Strain Walvis Bay.</title>
        <authorList>
            <person name="Brown S.D."/>
            <person name="Wall J.D."/>
            <person name="Kucken A.M."/>
            <person name="Gilmour C.C."/>
            <person name="Podar M."/>
            <person name="Brandt C.C."/>
            <person name="Teshima H."/>
            <person name="Detter J.C."/>
            <person name="Han C.S."/>
            <person name="Land M.L."/>
            <person name="Lucas S."/>
            <person name="Han J."/>
            <person name="Pennacchio L."/>
            <person name="Nolan M."/>
            <person name="Pitluck S."/>
            <person name="Woyke T."/>
            <person name="Goodwin L."/>
            <person name="Palumbo A.V."/>
            <person name="Elias D.A."/>
        </authorList>
    </citation>
    <scope>NUCLEOTIDE SEQUENCE [LARGE SCALE GENOMIC DNA]</scope>
    <source>
        <strain evidence="3 4">Walvis Bay</strain>
    </source>
</reference>
<dbReference type="AlphaFoldDB" id="F3YVQ2"/>
<dbReference type="PROSITE" id="PS51257">
    <property type="entry name" value="PROKAR_LIPOPROTEIN"/>
    <property type="match status" value="1"/>
</dbReference>
<evidence type="ECO:0000256" key="2">
    <source>
        <dbReference type="SAM" id="SignalP"/>
    </source>
</evidence>
<dbReference type="Proteomes" id="UP000007844">
    <property type="component" value="Chromosome"/>
</dbReference>
<dbReference type="RefSeq" id="WP_014258636.1">
    <property type="nucleotide sequence ID" value="NC_016629.1"/>
</dbReference>
<accession>F3YVQ2</accession>